<proteinExistence type="predicted"/>
<name>A0ABR6CV91_9BACI</name>
<protein>
    <submittedName>
        <fullName evidence="1">Lipopolysaccharide biosynthesis regulator YciM</fullName>
    </submittedName>
</protein>
<keyword evidence="2" id="KW-1185">Reference proteome</keyword>
<dbReference type="EMBL" id="JACJHX010000016">
    <property type="protein sequence ID" value="MBA9028641.1"/>
    <property type="molecule type" value="Genomic_DNA"/>
</dbReference>
<gene>
    <name evidence="1" type="ORF">HNP81_003961</name>
</gene>
<evidence type="ECO:0000313" key="2">
    <source>
        <dbReference type="Proteomes" id="UP000626697"/>
    </source>
</evidence>
<organism evidence="1 2">
    <name type="scientific">Peribacillus huizhouensis</name>
    <dbReference type="NCBI Taxonomy" id="1501239"/>
    <lineage>
        <taxon>Bacteria</taxon>
        <taxon>Bacillati</taxon>
        <taxon>Bacillota</taxon>
        <taxon>Bacilli</taxon>
        <taxon>Bacillales</taxon>
        <taxon>Bacillaceae</taxon>
        <taxon>Peribacillus</taxon>
    </lineage>
</organism>
<sequence>MEKNDTHINQFEEGKRVLMKGADGDKNAVKIAYEIFLKLRKAEPDNAFIEAYYGSALTLLARDAVQPLEKADKAQEGLDSLNQAISMDPNQKEIRLLRSNVCLRLPESFFHCSQTAIEDFSFLLDRYKEDPSYLTNMQVRGIMEGLSAAYQNVGKLSEANEVLQRLTQLNRQLENVSEKDIDVFLEQVIPLHKDAVQEKKNDTHMNQFEEGKRVLMKGADGDKNAVKIAYEIFLKLRKAEPDNALIEAYYGSALALLARDAVQPLEKADKAQEGLDSLNQAISMDPNQKEIRLLRSNVCLRLPESFFHCSQTAIEDFSFLLDRYKEDPSYLTNMQVRGIMEDLSATYQNVGKLSEANEVLQRLTQLNRQLENVSEKDIEIFLKQVISLHKDALGGNKKAVQDMHQLLEQARSDYPGYPLLDAYYGITMLLIARDKTSPLSRLKGSKAGLKLLDGAVSAAPQDSRIRLLRGRAAYRLPEEHFHRAQTVIEDYTFLIDREMHEEGFLETEKYLQLIYELGEVYCRIGRNQAAIMCWKKLKNDTQDPDFLHLLKIKLKSLEGKPAVEHIPIAESPTSILIKRAVRAAGSELLNWAEE</sequence>
<dbReference type="Proteomes" id="UP000626697">
    <property type="component" value="Unassembled WGS sequence"/>
</dbReference>
<evidence type="ECO:0000313" key="1">
    <source>
        <dbReference type="EMBL" id="MBA9028641.1"/>
    </source>
</evidence>
<dbReference type="RefSeq" id="WP_246399469.1">
    <property type="nucleotide sequence ID" value="NZ_JACJHX010000016.1"/>
</dbReference>
<dbReference type="Gene3D" id="1.25.40.10">
    <property type="entry name" value="Tetratricopeptide repeat domain"/>
    <property type="match status" value="3"/>
</dbReference>
<comment type="caution">
    <text evidence="1">The sequence shown here is derived from an EMBL/GenBank/DDBJ whole genome shotgun (WGS) entry which is preliminary data.</text>
</comment>
<reference evidence="1 2" key="1">
    <citation type="submission" date="2020-08" db="EMBL/GenBank/DDBJ databases">
        <title>Genomic Encyclopedia of Type Strains, Phase IV (KMG-IV): sequencing the most valuable type-strain genomes for metagenomic binning, comparative biology and taxonomic classification.</title>
        <authorList>
            <person name="Goeker M."/>
        </authorList>
    </citation>
    <scope>NUCLEOTIDE SEQUENCE [LARGE SCALE GENOMIC DNA]</scope>
    <source>
        <strain evidence="1 2">DSM 105481</strain>
    </source>
</reference>
<accession>A0ABR6CV91</accession>
<dbReference type="InterPro" id="IPR011990">
    <property type="entry name" value="TPR-like_helical_dom_sf"/>
</dbReference>
<dbReference type="SUPFAM" id="SSF48452">
    <property type="entry name" value="TPR-like"/>
    <property type="match status" value="1"/>
</dbReference>